<dbReference type="STRING" id="1314783.A0A165MFX5"/>
<dbReference type="Gene3D" id="3.40.190.10">
    <property type="entry name" value="Periplasmic binding protein-like II"/>
    <property type="match status" value="1"/>
</dbReference>
<evidence type="ECO:0000313" key="3">
    <source>
        <dbReference type="Proteomes" id="UP000076727"/>
    </source>
</evidence>
<dbReference type="InterPro" id="IPR007210">
    <property type="entry name" value="ABC_Gly_betaine_transp_sub-bd"/>
</dbReference>
<dbReference type="SUPFAM" id="SSF53850">
    <property type="entry name" value="Periplasmic binding protein-like II"/>
    <property type="match status" value="1"/>
</dbReference>
<proteinExistence type="predicted"/>
<evidence type="ECO:0000259" key="1">
    <source>
        <dbReference type="Pfam" id="PF04069"/>
    </source>
</evidence>
<organism evidence="2 3">
    <name type="scientific">Daedalea quercina L-15889</name>
    <dbReference type="NCBI Taxonomy" id="1314783"/>
    <lineage>
        <taxon>Eukaryota</taxon>
        <taxon>Fungi</taxon>
        <taxon>Dikarya</taxon>
        <taxon>Basidiomycota</taxon>
        <taxon>Agaricomycotina</taxon>
        <taxon>Agaricomycetes</taxon>
        <taxon>Polyporales</taxon>
        <taxon>Fomitopsis</taxon>
    </lineage>
</organism>
<feature type="domain" description="ABC-type glycine betaine transport system substrate-binding" evidence="1">
    <location>
        <begin position="5"/>
        <end position="261"/>
    </location>
</feature>
<dbReference type="Gene3D" id="3.40.190.100">
    <property type="entry name" value="Glycine betaine-binding periplasmic protein, domain 2"/>
    <property type="match status" value="1"/>
</dbReference>
<gene>
    <name evidence="2" type="ORF">DAEQUDRAFT_814141</name>
</gene>
<reference evidence="2 3" key="1">
    <citation type="journal article" date="2016" name="Mol. Biol. Evol.">
        <title>Comparative Genomics of Early-Diverging Mushroom-Forming Fungi Provides Insights into the Origins of Lignocellulose Decay Capabilities.</title>
        <authorList>
            <person name="Nagy L.G."/>
            <person name="Riley R."/>
            <person name="Tritt A."/>
            <person name="Adam C."/>
            <person name="Daum C."/>
            <person name="Floudas D."/>
            <person name="Sun H."/>
            <person name="Yadav J.S."/>
            <person name="Pangilinan J."/>
            <person name="Larsson K.H."/>
            <person name="Matsuura K."/>
            <person name="Barry K."/>
            <person name="Labutti K."/>
            <person name="Kuo R."/>
            <person name="Ohm R.A."/>
            <person name="Bhattacharya S.S."/>
            <person name="Shirouzu T."/>
            <person name="Yoshinaga Y."/>
            <person name="Martin F.M."/>
            <person name="Grigoriev I.V."/>
            <person name="Hibbett D.S."/>
        </authorList>
    </citation>
    <scope>NUCLEOTIDE SEQUENCE [LARGE SCALE GENOMIC DNA]</scope>
    <source>
        <strain evidence="2 3">L-15889</strain>
    </source>
</reference>
<dbReference type="GO" id="GO:0043190">
    <property type="term" value="C:ATP-binding cassette (ABC) transporter complex"/>
    <property type="evidence" value="ECO:0007669"/>
    <property type="project" value="InterPro"/>
</dbReference>
<accession>A0A165MFX5</accession>
<dbReference type="OrthoDB" id="2771528at2759"/>
<dbReference type="AlphaFoldDB" id="A0A165MFX5"/>
<dbReference type="Proteomes" id="UP000076727">
    <property type="component" value="Unassembled WGS sequence"/>
</dbReference>
<sequence length="266" mass="29392">MEPVTVVQGVIDLTFHQVVAAVIRAVLSKHGVTVSEVVSKPHEAAFVDLREGRTQILVGWLPGSHETYLAPFRSNVVVLGEQEGTPAVYDPYCIWGVPDYIPEETVRSITDLAKPEVAARFVPTVQGINPGAGISRFSKEIISRYGLNLKFVEGDIPKCTATFEVAYANKEWVIVPLWHPQYLHAKYNIRALEDPDDLLRAHKPDAARVIVAKTLAARLSPETVEALRRLRITNAGVARMDYLHAVEGLNPDEAAAKWIEESGLQL</sequence>
<dbReference type="EMBL" id="KV429102">
    <property type="protein sequence ID" value="KZT65632.1"/>
    <property type="molecule type" value="Genomic_DNA"/>
</dbReference>
<evidence type="ECO:0000313" key="2">
    <source>
        <dbReference type="EMBL" id="KZT65632.1"/>
    </source>
</evidence>
<dbReference type="GO" id="GO:0022857">
    <property type="term" value="F:transmembrane transporter activity"/>
    <property type="evidence" value="ECO:0007669"/>
    <property type="project" value="InterPro"/>
</dbReference>
<keyword evidence="3" id="KW-1185">Reference proteome</keyword>
<name>A0A165MFX5_9APHY</name>
<dbReference type="Pfam" id="PF04069">
    <property type="entry name" value="OpuAC"/>
    <property type="match status" value="1"/>
</dbReference>
<protein>
    <submittedName>
        <fullName evidence="2">Substrate-binding region of ABC-type glycine betaine transport system</fullName>
    </submittedName>
</protein>